<organism evidence="2 3">
    <name type="scientific">Popillia japonica</name>
    <name type="common">Japanese beetle</name>
    <dbReference type="NCBI Taxonomy" id="7064"/>
    <lineage>
        <taxon>Eukaryota</taxon>
        <taxon>Metazoa</taxon>
        <taxon>Ecdysozoa</taxon>
        <taxon>Arthropoda</taxon>
        <taxon>Hexapoda</taxon>
        <taxon>Insecta</taxon>
        <taxon>Pterygota</taxon>
        <taxon>Neoptera</taxon>
        <taxon>Endopterygota</taxon>
        <taxon>Coleoptera</taxon>
        <taxon>Polyphaga</taxon>
        <taxon>Scarabaeiformia</taxon>
        <taxon>Scarabaeidae</taxon>
        <taxon>Rutelinae</taxon>
        <taxon>Popillia</taxon>
    </lineage>
</organism>
<keyword evidence="2" id="KW-0255">Endonuclease</keyword>
<protein>
    <submittedName>
        <fullName evidence="2">Endonuclease-reverse transcriptase</fullName>
    </submittedName>
</protein>
<dbReference type="Pfam" id="PF14529">
    <property type="entry name" value="Exo_endo_phos_2"/>
    <property type="match status" value="1"/>
</dbReference>
<dbReference type="InterPro" id="IPR005135">
    <property type="entry name" value="Endo/exonuclease/phosphatase"/>
</dbReference>
<reference evidence="2 3" key="1">
    <citation type="journal article" date="2024" name="BMC Genomics">
        <title>De novo assembly and annotation of Popillia japonica's genome with initial clues to its potential as an invasive pest.</title>
        <authorList>
            <person name="Cucini C."/>
            <person name="Boschi S."/>
            <person name="Funari R."/>
            <person name="Cardaioli E."/>
            <person name="Iannotti N."/>
            <person name="Marturano G."/>
            <person name="Paoli F."/>
            <person name="Bruttini M."/>
            <person name="Carapelli A."/>
            <person name="Frati F."/>
            <person name="Nardi F."/>
        </authorList>
    </citation>
    <scope>NUCLEOTIDE SEQUENCE [LARGE SCALE GENOMIC DNA]</scope>
    <source>
        <strain evidence="2">DMR45628</strain>
    </source>
</reference>
<dbReference type="EMBL" id="JASPKY010001892">
    <property type="protein sequence ID" value="KAK9670965.1"/>
    <property type="molecule type" value="Genomic_DNA"/>
</dbReference>
<comment type="caution">
    <text evidence="2">The sequence shown here is derived from an EMBL/GenBank/DDBJ whole genome shotgun (WGS) entry which is preliminary data.</text>
</comment>
<dbReference type="Gene3D" id="3.60.10.10">
    <property type="entry name" value="Endonuclease/exonuclease/phosphatase"/>
    <property type="match status" value="1"/>
</dbReference>
<evidence type="ECO:0000259" key="1">
    <source>
        <dbReference type="Pfam" id="PF14529"/>
    </source>
</evidence>
<dbReference type="GO" id="GO:0004519">
    <property type="term" value="F:endonuclease activity"/>
    <property type="evidence" value="ECO:0007669"/>
    <property type="project" value="UniProtKB-KW"/>
</dbReference>
<dbReference type="SUPFAM" id="SSF56219">
    <property type="entry name" value="DNase I-like"/>
    <property type="match status" value="1"/>
</dbReference>
<keyword evidence="2" id="KW-0378">Hydrolase</keyword>
<keyword evidence="3" id="KW-1185">Reference proteome</keyword>
<sequence length="152" mass="17357">MRDVKSKGLYAIIAGDFNAKAPLWGSPFMDKRGEYLMEWAAELNLSVLNSGDTPTFEREGRGSSFIDITWATEGMMKHTSNWEVLLGEVYTYHHHIYFEVQFSGKKLENKTSAHGILDREQFAQSLMHHFKRNNFNGSPSTFTSLVMAMVLK</sequence>
<gene>
    <name evidence="2" type="ORF">QE152_g41072</name>
</gene>
<feature type="domain" description="Endonuclease/exonuclease/phosphatase" evidence="1">
    <location>
        <begin position="10"/>
        <end position="84"/>
    </location>
</feature>
<dbReference type="AlphaFoldDB" id="A0AAW1H636"/>
<dbReference type="InterPro" id="IPR036691">
    <property type="entry name" value="Endo/exonu/phosph_ase_sf"/>
</dbReference>
<evidence type="ECO:0000313" key="2">
    <source>
        <dbReference type="EMBL" id="KAK9670965.1"/>
    </source>
</evidence>
<keyword evidence="2" id="KW-0540">Nuclease</keyword>
<dbReference type="Proteomes" id="UP001458880">
    <property type="component" value="Unassembled WGS sequence"/>
</dbReference>
<proteinExistence type="predicted"/>
<name>A0AAW1H636_POPJA</name>
<evidence type="ECO:0000313" key="3">
    <source>
        <dbReference type="Proteomes" id="UP001458880"/>
    </source>
</evidence>
<accession>A0AAW1H636</accession>